<sequence>MNSEPSNIEEAINSLSYEQQLKHPSPNVKEEALYDDLDQSEYTEEEEINVLCSSSMPVYPTLEIPVDFTIPKTPVDNNEEFTMSKESEDKNEDILKAPVVKKEDSTISKTTLDKNEEFTISNSLVDKNEDIPKAPVDKNEDSTISKTPVDKNEDSTIPVNKNEDFAISIALEDKNEDVTMTEK</sequence>
<organism evidence="2 3">
    <name type="scientific">Funneliformis mosseae</name>
    <name type="common">Endomycorrhizal fungus</name>
    <name type="synonym">Glomus mosseae</name>
    <dbReference type="NCBI Taxonomy" id="27381"/>
    <lineage>
        <taxon>Eukaryota</taxon>
        <taxon>Fungi</taxon>
        <taxon>Fungi incertae sedis</taxon>
        <taxon>Mucoromycota</taxon>
        <taxon>Glomeromycotina</taxon>
        <taxon>Glomeromycetes</taxon>
        <taxon>Glomerales</taxon>
        <taxon>Glomeraceae</taxon>
        <taxon>Funneliformis</taxon>
    </lineage>
</organism>
<proteinExistence type="predicted"/>
<feature type="region of interest" description="Disordered" evidence="1">
    <location>
        <begin position="70"/>
        <end position="94"/>
    </location>
</feature>
<keyword evidence="3" id="KW-1185">Reference proteome</keyword>
<comment type="caution">
    <text evidence="2">The sequence shown here is derived from an EMBL/GenBank/DDBJ whole genome shotgun (WGS) entry which is preliminary data.</text>
</comment>
<dbReference type="Proteomes" id="UP000789375">
    <property type="component" value="Unassembled WGS sequence"/>
</dbReference>
<reference evidence="2" key="1">
    <citation type="submission" date="2021-06" db="EMBL/GenBank/DDBJ databases">
        <authorList>
            <person name="Kallberg Y."/>
            <person name="Tangrot J."/>
            <person name="Rosling A."/>
        </authorList>
    </citation>
    <scope>NUCLEOTIDE SEQUENCE</scope>
    <source>
        <strain evidence="2">87-6 pot B 2015</strain>
    </source>
</reference>
<evidence type="ECO:0000256" key="1">
    <source>
        <dbReference type="SAM" id="MobiDB-lite"/>
    </source>
</evidence>
<feature type="compositionally biased region" description="Basic and acidic residues" evidence="1">
    <location>
        <begin position="82"/>
        <end position="94"/>
    </location>
</feature>
<evidence type="ECO:0000313" key="2">
    <source>
        <dbReference type="EMBL" id="CAG8509137.1"/>
    </source>
</evidence>
<gene>
    <name evidence="2" type="ORF">FMOSSE_LOCUS4443</name>
</gene>
<dbReference type="EMBL" id="CAJVPP010000746">
    <property type="protein sequence ID" value="CAG8509137.1"/>
    <property type="molecule type" value="Genomic_DNA"/>
</dbReference>
<protein>
    <submittedName>
        <fullName evidence="2">15485_t:CDS:1</fullName>
    </submittedName>
</protein>
<name>A0A9N8ZUS7_FUNMO</name>
<feature type="compositionally biased region" description="Basic and acidic residues" evidence="1">
    <location>
        <begin position="126"/>
        <end position="154"/>
    </location>
</feature>
<accession>A0A9N8ZUS7</accession>
<dbReference type="AlphaFoldDB" id="A0A9N8ZUS7"/>
<evidence type="ECO:0000313" key="3">
    <source>
        <dbReference type="Proteomes" id="UP000789375"/>
    </source>
</evidence>
<feature type="region of interest" description="Disordered" evidence="1">
    <location>
        <begin position="123"/>
        <end position="157"/>
    </location>
</feature>